<feature type="compositionally biased region" description="Pro residues" evidence="1">
    <location>
        <begin position="215"/>
        <end position="225"/>
    </location>
</feature>
<dbReference type="EMBL" id="BTSX01000006">
    <property type="protein sequence ID" value="GMT05025.1"/>
    <property type="molecule type" value="Genomic_DNA"/>
</dbReference>
<reference evidence="3" key="1">
    <citation type="submission" date="2023-10" db="EMBL/GenBank/DDBJ databases">
        <title>Genome assembly of Pristionchus species.</title>
        <authorList>
            <person name="Yoshida K."/>
            <person name="Sommer R.J."/>
        </authorList>
    </citation>
    <scope>NUCLEOTIDE SEQUENCE</scope>
    <source>
        <strain evidence="3">RS0144</strain>
    </source>
</reference>
<feature type="non-terminal residue" evidence="3">
    <location>
        <position position="1"/>
    </location>
</feature>
<keyword evidence="2" id="KW-0732">Signal</keyword>
<protein>
    <submittedName>
        <fullName evidence="3">Uncharacterized protein</fullName>
    </submittedName>
</protein>
<evidence type="ECO:0000256" key="1">
    <source>
        <dbReference type="SAM" id="MobiDB-lite"/>
    </source>
</evidence>
<dbReference type="AlphaFoldDB" id="A0AAV5UG63"/>
<keyword evidence="4" id="KW-1185">Reference proteome</keyword>
<evidence type="ECO:0000313" key="4">
    <source>
        <dbReference type="Proteomes" id="UP001432027"/>
    </source>
</evidence>
<comment type="caution">
    <text evidence="3">The sequence shown here is derived from an EMBL/GenBank/DDBJ whole genome shotgun (WGS) entry which is preliminary data.</text>
</comment>
<evidence type="ECO:0000256" key="2">
    <source>
        <dbReference type="SAM" id="SignalP"/>
    </source>
</evidence>
<organism evidence="3 4">
    <name type="scientific">Pristionchus entomophagus</name>
    <dbReference type="NCBI Taxonomy" id="358040"/>
    <lineage>
        <taxon>Eukaryota</taxon>
        <taxon>Metazoa</taxon>
        <taxon>Ecdysozoa</taxon>
        <taxon>Nematoda</taxon>
        <taxon>Chromadorea</taxon>
        <taxon>Rhabditida</taxon>
        <taxon>Rhabditina</taxon>
        <taxon>Diplogasteromorpha</taxon>
        <taxon>Diplogasteroidea</taxon>
        <taxon>Neodiplogasteridae</taxon>
        <taxon>Pristionchus</taxon>
    </lineage>
</organism>
<feature type="region of interest" description="Disordered" evidence="1">
    <location>
        <begin position="147"/>
        <end position="166"/>
    </location>
</feature>
<feature type="signal peptide" evidence="2">
    <location>
        <begin position="1"/>
        <end position="15"/>
    </location>
</feature>
<feature type="region of interest" description="Disordered" evidence="1">
    <location>
        <begin position="200"/>
        <end position="231"/>
    </location>
</feature>
<feature type="region of interest" description="Disordered" evidence="1">
    <location>
        <begin position="299"/>
        <end position="322"/>
    </location>
</feature>
<accession>A0AAV5UG63</accession>
<dbReference type="Proteomes" id="UP001432027">
    <property type="component" value="Unassembled WGS sequence"/>
</dbReference>
<proteinExistence type="predicted"/>
<gene>
    <name evidence="3" type="ORF">PENTCL1PPCAC_27199</name>
</gene>
<feature type="chain" id="PRO_5043585396" evidence="2">
    <location>
        <begin position="16"/>
        <end position="322"/>
    </location>
</feature>
<evidence type="ECO:0000313" key="3">
    <source>
        <dbReference type="EMBL" id="GMT05025.1"/>
    </source>
</evidence>
<sequence>RRVLVSACLLTVARAQAGGASALGVAAGEGAGMAANMQKFAELYGFATQMMNLGGSFIRNSKGSGSSSSSPSAAALSPYADFAGPSSSSSSSSSSFLPSYSNYGGNGILSDFASGGGSTGGYGGGSSAGNGMLARAAQSFLSEYGGLQTASRSQAPPPRGQSGFQSLLNTFLGSSVSEENLPPPPTPRPRPQRSLFEQFLGYSKPGGGFNEEESLPPPPPPPTPKQPSRLIPSFADLLSPSYDSKPSQQLNFLELLGMERPTTTTTRRPMYIFDRSEKYGLAQGASDIDGILNALMRSGARPSAPSEAEPSSSGLLAQFLGK</sequence>
<name>A0AAV5UG63_9BILA</name>